<dbReference type="InterPro" id="IPR029044">
    <property type="entry name" value="Nucleotide-diphossugar_trans"/>
</dbReference>
<keyword evidence="3" id="KW-1185">Reference proteome</keyword>
<protein>
    <submittedName>
        <fullName evidence="2">Glycosyltransferase family A protein</fullName>
        <ecNumber evidence="2">2.4.-.-</ecNumber>
    </submittedName>
</protein>
<accession>A0ABU9VXC9</accession>
<gene>
    <name evidence="2" type="ORF">AAIG11_09905</name>
</gene>
<dbReference type="GO" id="GO:0016757">
    <property type="term" value="F:glycosyltransferase activity"/>
    <property type="evidence" value="ECO:0007669"/>
    <property type="project" value="UniProtKB-KW"/>
</dbReference>
<dbReference type="RefSeq" id="WP_343186114.1">
    <property type="nucleotide sequence ID" value="NZ_JBCITM010000009.1"/>
</dbReference>
<organism evidence="2 3">
    <name type="scientific">Anoxynatronum sibiricum</name>
    <dbReference type="NCBI Taxonomy" id="210623"/>
    <lineage>
        <taxon>Bacteria</taxon>
        <taxon>Bacillati</taxon>
        <taxon>Bacillota</taxon>
        <taxon>Clostridia</taxon>
        <taxon>Eubacteriales</taxon>
        <taxon>Clostridiaceae</taxon>
        <taxon>Anoxynatronum</taxon>
    </lineage>
</organism>
<dbReference type="InterPro" id="IPR001173">
    <property type="entry name" value="Glyco_trans_2-like"/>
</dbReference>
<keyword evidence="2" id="KW-0808">Transferase</keyword>
<reference evidence="2 3" key="1">
    <citation type="submission" date="2024-04" db="EMBL/GenBank/DDBJ databases">
        <title>Genome sequencing and metabolic network reconstruction of aminoacids and betaine degradation by Anoxynatronum sibiricum.</title>
        <authorList>
            <person name="Detkova E.N."/>
            <person name="Boltjanskaja Y.V."/>
            <person name="Mardanov A.V."/>
            <person name="Kevbrin V."/>
        </authorList>
    </citation>
    <scope>NUCLEOTIDE SEQUENCE [LARGE SCALE GENOMIC DNA]</scope>
    <source>
        <strain evidence="2 3">Z-7981</strain>
    </source>
</reference>
<name>A0ABU9VXC9_9CLOT</name>
<dbReference type="PANTHER" id="PTHR22916:SF3">
    <property type="entry name" value="UDP-GLCNAC:BETAGAL BETA-1,3-N-ACETYLGLUCOSAMINYLTRANSFERASE-LIKE PROTEIN 1"/>
    <property type="match status" value="1"/>
</dbReference>
<dbReference type="EC" id="2.4.-.-" evidence="2"/>
<feature type="domain" description="Glycosyltransferase 2-like" evidence="1">
    <location>
        <begin position="5"/>
        <end position="105"/>
    </location>
</feature>
<keyword evidence="2" id="KW-0328">Glycosyltransferase</keyword>
<dbReference type="CDD" id="cd00761">
    <property type="entry name" value="Glyco_tranf_GTA_type"/>
    <property type="match status" value="1"/>
</dbReference>
<evidence type="ECO:0000259" key="1">
    <source>
        <dbReference type="Pfam" id="PF00535"/>
    </source>
</evidence>
<comment type="caution">
    <text evidence="2">The sequence shown here is derived from an EMBL/GenBank/DDBJ whole genome shotgun (WGS) entry which is preliminary data.</text>
</comment>
<dbReference type="SUPFAM" id="SSF53448">
    <property type="entry name" value="Nucleotide-diphospho-sugar transferases"/>
    <property type="match status" value="1"/>
</dbReference>
<dbReference type="Pfam" id="PF00535">
    <property type="entry name" value="Glycos_transf_2"/>
    <property type="match status" value="1"/>
</dbReference>
<proteinExistence type="predicted"/>
<evidence type="ECO:0000313" key="2">
    <source>
        <dbReference type="EMBL" id="MEN1760789.1"/>
    </source>
</evidence>
<dbReference type="PANTHER" id="PTHR22916">
    <property type="entry name" value="GLYCOSYLTRANSFERASE"/>
    <property type="match status" value="1"/>
</dbReference>
<dbReference type="Gene3D" id="3.90.550.10">
    <property type="entry name" value="Spore Coat Polysaccharide Biosynthesis Protein SpsA, Chain A"/>
    <property type="match status" value="1"/>
</dbReference>
<evidence type="ECO:0000313" key="3">
    <source>
        <dbReference type="Proteomes" id="UP001407405"/>
    </source>
</evidence>
<dbReference type="Proteomes" id="UP001407405">
    <property type="component" value="Unassembled WGS sequence"/>
</dbReference>
<dbReference type="EMBL" id="JBCITM010000009">
    <property type="protein sequence ID" value="MEN1760789.1"/>
    <property type="molecule type" value="Genomic_DNA"/>
</dbReference>
<sequence>MVSFSIVYPTHHRPQFIERALLFLSRQTYKDFEVVISDNFTDPALSCKEICERAAETWKLNIKYNQTESCLNMVENWNRAFSYTEGEYILYLTDKMFLLPDTLERTHHCVSEMSPDIVNWIDNSYSPIKFPNYFGTGIYHQKTSSVSSGEKYKPFNCKEELSKKGLARCSRSEQDPPHYTRGKICFGAYKAALCHKIIKHSGALFHAIAPDYTSMVLALSLVESAMELSDPGIVHIRTDLSNGGNVARNDKHALAFLKSFNNDQIFEELLVPKAYRSANNMVARDYLAIKGRCNLTFEFKKRNWLVYIWEDLVREPDGWSDSHIKEEQLKLLKDKIFSLTWFDRYIIYLSIIHRDLKRNIKPIIKKTEVARFFMRATKIFHKDVSSRKRMYFRTIDGVLNNHTTHFITKQSR</sequence>